<evidence type="ECO:0000313" key="2">
    <source>
        <dbReference type="Proteomes" id="UP001221142"/>
    </source>
</evidence>
<proteinExistence type="predicted"/>
<comment type="caution">
    <text evidence="1">The sequence shown here is derived from an EMBL/GenBank/DDBJ whole genome shotgun (WGS) entry which is preliminary data.</text>
</comment>
<evidence type="ECO:0000313" key="1">
    <source>
        <dbReference type="EMBL" id="KAJ7617222.1"/>
    </source>
</evidence>
<dbReference type="AlphaFoldDB" id="A0AAD7BCF7"/>
<protein>
    <submittedName>
        <fullName evidence="1">Uncharacterized protein</fullName>
    </submittedName>
</protein>
<dbReference type="EMBL" id="JARKIF010000021">
    <property type="protein sequence ID" value="KAJ7617222.1"/>
    <property type="molecule type" value="Genomic_DNA"/>
</dbReference>
<accession>A0AAD7BCF7</accession>
<dbReference type="Proteomes" id="UP001221142">
    <property type="component" value="Unassembled WGS sequence"/>
</dbReference>
<organism evidence="1 2">
    <name type="scientific">Roridomyces roridus</name>
    <dbReference type="NCBI Taxonomy" id="1738132"/>
    <lineage>
        <taxon>Eukaryota</taxon>
        <taxon>Fungi</taxon>
        <taxon>Dikarya</taxon>
        <taxon>Basidiomycota</taxon>
        <taxon>Agaricomycotina</taxon>
        <taxon>Agaricomycetes</taxon>
        <taxon>Agaricomycetidae</taxon>
        <taxon>Agaricales</taxon>
        <taxon>Marasmiineae</taxon>
        <taxon>Mycenaceae</taxon>
        <taxon>Roridomyces</taxon>
    </lineage>
</organism>
<reference evidence="1" key="1">
    <citation type="submission" date="2023-03" db="EMBL/GenBank/DDBJ databases">
        <title>Massive genome expansion in bonnet fungi (Mycena s.s.) driven by repeated elements and novel gene families across ecological guilds.</title>
        <authorList>
            <consortium name="Lawrence Berkeley National Laboratory"/>
            <person name="Harder C.B."/>
            <person name="Miyauchi S."/>
            <person name="Viragh M."/>
            <person name="Kuo A."/>
            <person name="Thoen E."/>
            <person name="Andreopoulos B."/>
            <person name="Lu D."/>
            <person name="Skrede I."/>
            <person name="Drula E."/>
            <person name="Henrissat B."/>
            <person name="Morin E."/>
            <person name="Kohler A."/>
            <person name="Barry K."/>
            <person name="LaButti K."/>
            <person name="Morin E."/>
            <person name="Salamov A."/>
            <person name="Lipzen A."/>
            <person name="Mereny Z."/>
            <person name="Hegedus B."/>
            <person name="Baldrian P."/>
            <person name="Stursova M."/>
            <person name="Weitz H."/>
            <person name="Taylor A."/>
            <person name="Grigoriev I.V."/>
            <person name="Nagy L.G."/>
            <person name="Martin F."/>
            <person name="Kauserud H."/>
        </authorList>
    </citation>
    <scope>NUCLEOTIDE SEQUENCE</scope>
    <source>
        <strain evidence="1">9284</strain>
    </source>
</reference>
<gene>
    <name evidence="1" type="ORF">FB45DRAFT_223616</name>
</gene>
<sequence length="172" mass="19396">MGSVLGRFSAICLLVQTSRSLSPSIPLLAAPTARHSRSLERSLAFPILAGAFLALRLVALHARRSDSPGDSRIPAQSCLHRSHLARRWTRRTPIRSHVTPVHAYTRPNPRSPVRRLAHARLLICRTPLDQPLHSPTRPHAAYPLPCLCHRRRCADWPFLSLPYDTRFCMLNI</sequence>
<name>A0AAD7BCF7_9AGAR</name>
<keyword evidence="2" id="KW-1185">Reference proteome</keyword>